<organism evidence="1 2">
    <name type="scientific">Vitis vinifera</name>
    <name type="common">Grape</name>
    <dbReference type="NCBI Taxonomy" id="29760"/>
    <lineage>
        <taxon>Eukaryota</taxon>
        <taxon>Viridiplantae</taxon>
        <taxon>Streptophyta</taxon>
        <taxon>Embryophyta</taxon>
        <taxon>Tracheophyta</taxon>
        <taxon>Spermatophyta</taxon>
        <taxon>Magnoliopsida</taxon>
        <taxon>eudicotyledons</taxon>
        <taxon>Gunneridae</taxon>
        <taxon>Pentapetalae</taxon>
        <taxon>rosids</taxon>
        <taxon>Vitales</taxon>
        <taxon>Vitaceae</taxon>
        <taxon>Viteae</taxon>
        <taxon>Vitis</taxon>
    </lineage>
</organism>
<sequence>MSEYLSLGGDLGKDSLNQLKRTRWPLVNCCYLRKNEEESANHTPIPYGKARGRGRTFGKNWLRLEGSGILDALGRISIWPDSQRNEELSQVFASYEEVRKQSYQWESLQVSYAELPMGVSTGFLSRATNFSQEI</sequence>
<reference evidence="1 2" key="1">
    <citation type="journal article" date="2018" name="PLoS Genet.">
        <title>Population sequencing reveals clonal diversity and ancestral inbreeding in the grapevine cultivar Chardonnay.</title>
        <authorList>
            <person name="Roach M.J."/>
            <person name="Johnson D.L."/>
            <person name="Bohlmann J."/>
            <person name="van Vuuren H.J."/>
            <person name="Jones S.J."/>
            <person name="Pretorius I.S."/>
            <person name="Schmidt S.A."/>
            <person name="Borneman A.R."/>
        </authorList>
    </citation>
    <scope>NUCLEOTIDE SEQUENCE [LARGE SCALE GENOMIC DNA]</scope>
    <source>
        <strain evidence="2">cv. Chardonnay</strain>
        <tissue evidence="1">Leaf</tissue>
    </source>
</reference>
<dbReference type="Proteomes" id="UP000288805">
    <property type="component" value="Unassembled WGS sequence"/>
</dbReference>
<evidence type="ECO:0000313" key="2">
    <source>
        <dbReference type="Proteomes" id="UP000288805"/>
    </source>
</evidence>
<evidence type="ECO:0000313" key="1">
    <source>
        <dbReference type="EMBL" id="RVX10676.1"/>
    </source>
</evidence>
<gene>
    <name evidence="1" type="ORF">CK203_018198</name>
</gene>
<name>A0A438JNZ5_VITVI</name>
<dbReference type="AlphaFoldDB" id="A0A438JNZ5"/>
<proteinExistence type="predicted"/>
<dbReference type="EMBL" id="QGNW01000033">
    <property type="protein sequence ID" value="RVX10676.1"/>
    <property type="molecule type" value="Genomic_DNA"/>
</dbReference>
<protein>
    <submittedName>
        <fullName evidence="1">Uncharacterized protein</fullName>
    </submittedName>
</protein>
<comment type="caution">
    <text evidence="1">The sequence shown here is derived from an EMBL/GenBank/DDBJ whole genome shotgun (WGS) entry which is preliminary data.</text>
</comment>
<accession>A0A438JNZ5</accession>